<protein>
    <submittedName>
        <fullName evidence="2">Uncharacterized protein</fullName>
    </submittedName>
</protein>
<evidence type="ECO:0000313" key="3">
    <source>
        <dbReference type="Proteomes" id="UP001189429"/>
    </source>
</evidence>
<dbReference type="EMBL" id="CAUYUJ010020004">
    <property type="protein sequence ID" value="CAK0895205.1"/>
    <property type="molecule type" value="Genomic_DNA"/>
</dbReference>
<comment type="caution">
    <text evidence="2">The sequence shown here is derived from an EMBL/GenBank/DDBJ whole genome shotgun (WGS) entry which is preliminary data.</text>
</comment>
<accession>A0ABN9XAF0</accession>
<reference evidence="2" key="1">
    <citation type="submission" date="2023-10" db="EMBL/GenBank/DDBJ databases">
        <authorList>
            <person name="Chen Y."/>
            <person name="Shah S."/>
            <person name="Dougan E. K."/>
            <person name="Thang M."/>
            <person name="Chan C."/>
        </authorList>
    </citation>
    <scope>NUCLEOTIDE SEQUENCE [LARGE SCALE GENOMIC DNA]</scope>
</reference>
<gene>
    <name evidence="2" type="ORF">PCOR1329_LOCUS74017</name>
</gene>
<proteinExistence type="predicted"/>
<organism evidence="2 3">
    <name type="scientific">Prorocentrum cordatum</name>
    <dbReference type="NCBI Taxonomy" id="2364126"/>
    <lineage>
        <taxon>Eukaryota</taxon>
        <taxon>Sar</taxon>
        <taxon>Alveolata</taxon>
        <taxon>Dinophyceae</taxon>
        <taxon>Prorocentrales</taxon>
        <taxon>Prorocentraceae</taxon>
        <taxon>Prorocentrum</taxon>
    </lineage>
</organism>
<sequence length="330" mass="35658">MPTRDEKAADKQAEAIVASLAHAGSAATEQAISSVCEVLRKDVALLYHVNALLHNDEWRAVLKASAEGQCGAKPEGPPPEDVGKKLRVGIKKFGHLSRRWVEEGGQNGLVEHLLHAIEPEIFPKDEPADAWYKDCKLEVLCFALRVSMDTQTPNVIYEGMETWTSLGTAISQHYTGIGSPLKGKTSAEILRGYFDPQEAEDNSWNLTCILDTKAEKSVVKVEAGDLTVENPFDWTTDLLLATGTRTHRIQSVHEEFAALNVPMPTATSVKWQGDLFKTLKQVATPKDKGISAASSASGVKRPSPSPPSGAGVAEALRRRLNAKSAGAKGN</sequence>
<evidence type="ECO:0000313" key="2">
    <source>
        <dbReference type="EMBL" id="CAK0895205.1"/>
    </source>
</evidence>
<evidence type="ECO:0000256" key="1">
    <source>
        <dbReference type="SAM" id="MobiDB-lite"/>
    </source>
</evidence>
<dbReference type="Proteomes" id="UP001189429">
    <property type="component" value="Unassembled WGS sequence"/>
</dbReference>
<keyword evidence="3" id="KW-1185">Reference proteome</keyword>
<feature type="region of interest" description="Disordered" evidence="1">
    <location>
        <begin position="285"/>
        <end position="312"/>
    </location>
</feature>
<name>A0ABN9XAF0_9DINO</name>